<dbReference type="PANTHER" id="PTHR43095">
    <property type="entry name" value="SUGAR KINASE"/>
    <property type="match status" value="1"/>
</dbReference>
<dbReference type="CDD" id="cd07779">
    <property type="entry name" value="ASKHA_NBD_FGGY_YgcE-like"/>
    <property type="match status" value="1"/>
</dbReference>
<proteinExistence type="inferred from homology"/>
<dbReference type="Pfam" id="PF00370">
    <property type="entry name" value="FGGY_N"/>
    <property type="match status" value="1"/>
</dbReference>
<dbReference type="InterPro" id="IPR018485">
    <property type="entry name" value="FGGY_C"/>
</dbReference>
<dbReference type="Pfam" id="PF02782">
    <property type="entry name" value="FGGY_C"/>
    <property type="match status" value="1"/>
</dbReference>
<feature type="domain" description="Carbohydrate kinase FGGY C-terminal" evidence="5">
    <location>
        <begin position="266"/>
        <end position="457"/>
    </location>
</feature>
<name>A0ABS8DC04_9FIRM</name>
<dbReference type="GO" id="GO:0016301">
    <property type="term" value="F:kinase activity"/>
    <property type="evidence" value="ECO:0007669"/>
    <property type="project" value="UniProtKB-KW"/>
</dbReference>
<dbReference type="InterPro" id="IPR050406">
    <property type="entry name" value="FGGY_Carb_Kinase"/>
</dbReference>
<protein>
    <submittedName>
        <fullName evidence="6">FGGY-family carbohydrate kinase</fullName>
    </submittedName>
</protein>
<comment type="similarity">
    <text evidence="1">Belongs to the FGGY kinase family.</text>
</comment>
<dbReference type="EMBL" id="JAJCIS010000001">
    <property type="protein sequence ID" value="MCB7385946.1"/>
    <property type="molecule type" value="Genomic_DNA"/>
</dbReference>
<evidence type="ECO:0000313" key="7">
    <source>
        <dbReference type="Proteomes" id="UP001299546"/>
    </source>
</evidence>
<dbReference type="RefSeq" id="WP_074017767.1">
    <property type="nucleotide sequence ID" value="NZ_JAJCIQ010000001.1"/>
</dbReference>
<dbReference type="InterPro" id="IPR000577">
    <property type="entry name" value="Carb_kinase_FGGY"/>
</dbReference>
<keyword evidence="7" id="KW-1185">Reference proteome</keyword>
<keyword evidence="2" id="KW-0808">Transferase</keyword>
<evidence type="ECO:0000259" key="4">
    <source>
        <dbReference type="Pfam" id="PF00370"/>
    </source>
</evidence>
<dbReference type="InterPro" id="IPR043129">
    <property type="entry name" value="ATPase_NBD"/>
</dbReference>
<dbReference type="PANTHER" id="PTHR43095:SF5">
    <property type="entry name" value="XYLULOSE KINASE"/>
    <property type="match status" value="1"/>
</dbReference>
<keyword evidence="3 6" id="KW-0418">Kinase</keyword>
<evidence type="ECO:0000256" key="2">
    <source>
        <dbReference type="ARBA" id="ARBA00022679"/>
    </source>
</evidence>
<dbReference type="SUPFAM" id="SSF53067">
    <property type="entry name" value="Actin-like ATPase domain"/>
    <property type="match status" value="2"/>
</dbReference>
<dbReference type="PIRSF" id="PIRSF000538">
    <property type="entry name" value="GlpK"/>
    <property type="match status" value="1"/>
</dbReference>
<comment type="caution">
    <text evidence="6">The sequence shown here is derived from an EMBL/GenBank/DDBJ whole genome shotgun (WGS) entry which is preliminary data.</text>
</comment>
<evidence type="ECO:0000256" key="1">
    <source>
        <dbReference type="ARBA" id="ARBA00009156"/>
    </source>
</evidence>
<evidence type="ECO:0000259" key="5">
    <source>
        <dbReference type="Pfam" id="PF02782"/>
    </source>
</evidence>
<organism evidence="6 7">
    <name type="scientific">Bariatricus massiliensis</name>
    <dbReference type="NCBI Taxonomy" id="1745713"/>
    <lineage>
        <taxon>Bacteria</taxon>
        <taxon>Bacillati</taxon>
        <taxon>Bacillota</taxon>
        <taxon>Clostridia</taxon>
        <taxon>Lachnospirales</taxon>
        <taxon>Lachnospiraceae</taxon>
        <taxon>Bariatricus</taxon>
    </lineage>
</organism>
<dbReference type="Gene3D" id="3.30.420.40">
    <property type="match status" value="2"/>
</dbReference>
<evidence type="ECO:0000256" key="3">
    <source>
        <dbReference type="ARBA" id="ARBA00022777"/>
    </source>
</evidence>
<evidence type="ECO:0000313" key="6">
    <source>
        <dbReference type="EMBL" id="MCB7385946.1"/>
    </source>
</evidence>
<dbReference type="Proteomes" id="UP001299546">
    <property type="component" value="Unassembled WGS sequence"/>
</dbReference>
<gene>
    <name evidence="6" type="ORF">LIZ65_01485</name>
</gene>
<feature type="domain" description="Carbohydrate kinase FGGY N-terminal" evidence="4">
    <location>
        <begin position="7"/>
        <end position="255"/>
    </location>
</feature>
<accession>A0ABS8DC04</accession>
<reference evidence="6 7" key="1">
    <citation type="submission" date="2021-10" db="EMBL/GenBank/DDBJ databases">
        <title>Collection of gut derived symbiotic bacterial strains cultured from healthy donors.</title>
        <authorList>
            <person name="Lin H."/>
            <person name="Littmann E."/>
            <person name="Kohout C."/>
            <person name="Pamer E.G."/>
        </authorList>
    </citation>
    <scope>NUCLEOTIDE SEQUENCE [LARGE SCALE GENOMIC DNA]</scope>
    <source>
        <strain evidence="6 7">DFI.1.165</strain>
    </source>
</reference>
<sequence>MKEERIVLTFDVGTQSSRAMLVTQSGDILGKAQKKHEPPYYSVEPGFAEQKADFYYEHICQASLELKKICADKWDKIEAVTLTTIRDTTVCVDEKGTPLRPAVLWLDKRRAEGRPAMSQITRLMFKAVGMEETANLQYQKSHCNWIMQNEPEIWKNCYKFLFLSGYLTFKLTGHMKDAAACLVGHLPIDAQSRGWQKKGALTRPVFDVEAEKLCEVAESGEILGKITAQAAEDTGLPEGLPLIASGSDKACEILGLGCDEKEKAAVGFGTTATITFTMNRYLEPERFIPPYISIIPGCFSPEIEIFRGYWLISWFKKEFAEKEVKQAKELGVSAEELLNERLKEIPAGCEGLLFQPYFTPNVTMPSARGAMIGFSDQHTRIHIYRAIIEGINFALLDGMRLMEKRSGHKFKEIYVGGGGSRSSEICQITADMFGLPVIRTQTYEVAGIGSAMTAFVGLGVFADYEEAVGSMVKRKDVFQPNEGQHQIYEELYQEVFKNIYGRLAPLYEKLNGIYKKKTEIESM</sequence>
<dbReference type="InterPro" id="IPR018484">
    <property type="entry name" value="FGGY_N"/>
</dbReference>